<dbReference type="EMBL" id="FZOB01000009">
    <property type="protein sequence ID" value="SNR83336.1"/>
    <property type="molecule type" value="Genomic_DNA"/>
</dbReference>
<dbReference type="Proteomes" id="UP000198405">
    <property type="component" value="Unassembled WGS sequence"/>
</dbReference>
<keyword evidence="2" id="KW-0121">Carboxypeptidase</keyword>
<gene>
    <name evidence="2" type="ORF">SAMN06265340_10918</name>
</gene>
<keyword evidence="3" id="KW-1185">Reference proteome</keyword>
<proteinExistence type="predicted"/>
<evidence type="ECO:0000313" key="2">
    <source>
        <dbReference type="EMBL" id="SNR83336.1"/>
    </source>
</evidence>
<sequence length="126" mass="14989">MSLVSKQWQFIKDLKKLIDYIEKSGYIVTGGELWRHPYMQEYYLKTGRSKTMHSQHLKRLAIDLNFFRPARHGESASVFIEGKPFVLTWNISDIEQFGRFWESLSPDNRWGGNFNSFKDVPHFEKK</sequence>
<dbReference type="Pfam" id="PF13539">
    <property type="entry name" value="Peptidase_M15_4"/>
    <property type="match status" value="1"/>
</dbReference>
<dbReference type="InterPro" id="IPR009045">
    <property type="entry name" value="Zn_M74/Hedgehog-like"/>
</dbReference>
<keyword evidence="2" id="KW-0378">Hydrolase</keyword>
<dbReference type="GO" id="GO:0004180">
    <property type="term" value="F:carboxypeptidase activity"/>
    <property type="evidence" value="ECO:0007669"/>
    <property type="project" value="UniProtKB-KW"/>
</dbReference>
<name>A0A238ZIN9_9BACT</name>
<evidence type="ECO:0000313" key="3">
    <source>
        <dbReference type="Proteomes" id="UP000198405"/>
    </source>
</evidence>
<dbReference type="SUPFAM" id="SSF55166">
    <property type="entry name" value="Hedgehog/DD-peptidase"/>
    <property type="match status" value="1"/>
</dbReference>
<dbReference type="InterPro" id="IPR039561">
    <property type="entry name" value="Peptidase_M15C"/>
</dbReference>
<dbReference type="AlphaFoldDB" id="A0A238ZIN9"/>
<dbReference type="OrthoDB" id="1441884at2"/>
<evidence type="ECO:0000259" key="1">
    <source>
        <dbReference type="Pfam" id="PF13539"/>
    </source>
</evidence>
<feature type="domain" description="Peptidase M15C" evidence="1">
    <location>
        <begin position="49"/>
        <end position="125"/>
    </location>
</feature>
<reference evidence="3" key="1">
    <citation type="submission" date="2017-06" db="EMBL/GenBank/DDBJ databases">
        <authorList>
            <person name="Varghese N."/>
            <person name="Submissions S."/>
        </authorList>
    </citation>
    <scope>NUCLEOTIDE SEQUENCE [LARGE SCALE GENOMIC DNA]</scope>
    <source>
        <strain evidence="3">DSM 15668</strain>
    </source>
</reference>
<organism evidence="2 3">
    <name type="scientific">Desulfurobacterium atlanticum</name>
    <dbReference type="NCBI Taxonomy" id="240169"/>
    <lineage>
        <taxon>Bacteria</taxon>
        <taxon>Pseudomonadati</taxon>
        <taxon>Aquificota</taxon>
        <taxon>Aquificia</taxon>
        <taxon>Desulfurobacteriales</taxon>
        <taxon>Desulfurobacteriaceae</taxon>
        <taxon>Desulfurobacterium</taxon>
    </lineage>
</organism>
<protein>
    <submittedName>
        <fullName evidence="2">D-alanyl-D-alanine carboxypeptidase</fullName>
    </submittedName>
</protein>
<keyword evidence="2" id="KW-0645">Protease</keyword>
<dbReference type="RefSeq" id="WP_089323321.1">
    <property type="nucleotide sequence ID" value="NZ_FZOB01000009.1"/>
</dbReference>
<dbReference type="Gene3D" id="3.30.1380.10">
    <property type="match status" value="1"/>
</dbReference>
<accession>A0A238ZIN9</accession>